<feature type="compositionally biased region" description="Polar residues" evidence="1">
    <location>
        <begin position="38"/>
        <end position="51"/>
    </location>
</feature>
<keyword evidence="4" id="KW-1185">Reference proteome</keyword>
<name>A0A4P9C3H1_EUBML</name>
<protein>
    <submittedName>
        <fullName evidence="3">Uncharacterized protein</fullName>
    </submittedName>
</protein>
<evidence type="ECO:0000313" key="3">
    <source>
        <dbReference type="EMBL" id="QCT69889.1"/>
    </source>
</evidence>
<sequence>MKKKIISALLALCLLTTAYPAHAESGADDASTDPLPSVTIQPSTEQSAVTATYQNAPTYTLIVPENIRMGNYGALYIHDDNARKAGFNVTLKLPESTGSNEVLQPGYKVDVSVYGDNGGDSDTKAFTLKGREEGAPEEEKLPGLLPYSVSKWNSTDYPLAPGKAPNDADVNNDEKWTEIQPDEVLASFRINVYPHPLSSTEDSKSDYSDGDNYYYYAWGRITLGDLPEEAKQIVAGGGKVEYGTRRDCGFLHYKVSLTVDTRNPKLGVERNPDVNGDINIPIP</sequence>
<evidence type="ECO:0000313" key="4">
    <source>
        <dbReference type="Proteomes" id="UP000218387"/>
    </source>
</evidence>
<gene>
    <name evidence="3" type="ORF">CPZ25_000730</name>
</gene>
<dbReference type="KEGG" id="emt:CPZ25_000730"/>
<proteinExistence type="predicted"/>
<feature type="signal peptide" evidence="2">
    <location>
        <begin position="1"/>
        <end position="23"/>
    </location>
</feature>
<evidence type="ECO:0000256" key="2">
    <source>
        <dbReference type="SAM" id="SignalP"/>
    </source>
</evidence>
<feature type="region of interest" description="Disordered" evidence="1">
    <location>
        <begin position="25"/>
        <end position="51"/>
    </location>
</feature>
<organism evidence="3 4">
    <name type="scientific">Eubacterium maltosivorans</name>
    <dbReference type="NCBI Taxonomy" id="2041044"/>
    <lineage>
        <taxon>Bacteria</taxon>
        <taxon>Bacillati</taxon>
        <taxon>Bacillota</taxon>
        <taxon>Clostridia</taxon>
        <taxon>Eubacteriales</taxon>
        <taxon>Eubacteriaceae</taxon>
        <taxon>Eubacterium</taxon>
    </lineage>
</organism>
<reference evidence="3 4" key="1">
    <citation type="submission" date="2018-05" db="EMBL/GenBank/DDBJ databases">
        <title>Genome comparison of Eubacterium sp.</title>
        <authorList>
            <person name="Feng Y."/>
            <person name="Sanchez-Andrea I."/>
            <person name="Stams A.J.M."/>
            <person name="De Vos W.M."/>
        </authorList>
    </citation>
    <scope>NUCLEOTIDE SEQUENCE [LARGE SCALE GENOMIC DNA]</scope>
    <source>
        <strain evidence="3 4">YI</strain>
    </source>
</reference>
<dbReference type="AlphaFoldDB" id="A0A4P9C3H1"/>
<keyword evidence="2" id="KW-0732">Signal</keyword>
<evidence type="ECO:0000256" key="1">
    <source>
        <dbReference type="SAM" id="MobiDB-lite"/>
    </source>
</evidence>
<dbReference type="EMBL" id="CP029487">
    <property type="protein sequence ID" value="QCT69889.1"/>
    <property type="molecule type" value="Genomic_DNA"/>
</dbReference>
<dbReference type="Proteomes" id="UP000218387">
    <property type="component" value="Chromosome"/>
</dbReference>
<feature type="chain" id="PRO_5020411028" evidence="2">
    <location>
        <begin position="24"/>
        <end position="283"/>
    </location>
</feature>
<accession>A0A4P9C3H1</accession>